<dbReference type="AlphaFoldDB" id="A0AAD6FZJ3"/>
<gene>
    <name evidence="2" type="ORF">N7458_010092</name>
</gene>
<reference evidence="2" key="2">
    <citation type="journal article" date="2023" name="IMA Fungus">
        <title>Comparative genomic study of the Penicillium genus elucidates a diverse pangenome and 15 lateral gene transfer events.</title>
        <authorList>
            <person name="Petersen C."/>
            <person name="Sorensen T."/>
            <person name="Nielsen M.R."/>
            <person name="Sondergaard T.E."/>
            <person name="Sorensen J.L."/>
            <person name="Fitzpatrick D.A."/>
            <person name="Frisvad J.C."/>
            <person name="Nielsen K.L."/>
        </authorList>
    </citation>
    <scope>NUCLEOTIDE SEQUENCE</scope>
    <source>
        <strain evidence="2">IBT 16125</strain>
    </source>
</reference>
<feature type="compositionally biased region" description="Polar residues" evidence="1">
    <location>
        <begin position="59"/>
        <end position="69"/>
    </location>
</feature>
<feature type="compositionally biased region" description="Polar residues" evidence="1">
    <location>
        <begin position="26"/>
        <end position="51"/>
    </location>
</feature>
<protein>
    <submittedName>
        <fullName evidence="2">Uncharacterized protein</fullName>
    </submittedName>
</protein>
<evidence type="ECO:0000313" key="2">
    <source>
        <dbReference type="EMBL" id="KAJ5439094.1"/>
    </source>
</evidence>
<dbReference type="RefSeq" id="XP_056762323.1">
    <property type="nucleotide sequence ID" value="XM_056913474.1"/>
</dbReference>
<evidence type="ECO:0000313" key="3">
    <source>
        <dbReference type="Proteomes" id="UP001213681"/>
    </source>
</evidence>
<accession>A0AAD6FZJ3</accession>
<evidence type="ECO:0000256" key="1">
    <source>
        <dbReference type="SAM" id="MobiDB-lite"/>
    </source>
</evidence>
<reference evidence="2" key="1">
    <citation type="submission" date="2022-12" db="EMBL/GenBank/DDBJ databases">
        <authorList>
            <person name="Petersen C."/>
        </authorList>
    </citation>
    <scope>NUCLEOTIDE SEQUENCE</scope>
    <source>
        <strain evidence="2">IBT 16125</strain>
    </source>
</reference>
<name>A0AAD6FZJ3_9EURO</name>
<feature type="compositionally biased region" description="Low complexity" evidence="1">
    <location>
        <begin position="134"/>
        <end position="150"/>
    </location>
</feature>
<keyword evidence="3" id="KW-1185">Reference proteome</keyword>
<organism evidence="2 3">
    <name type="scientific">Penicillium daleae</name>
    <dbReference type="NCBI Taxonomy" id="63821"/>
    <lineage>
        <taxon>Eukaryota</taxon>
        <taxon>Fungi</taxon>
        <taxon>Dikarya</taxon>
        <taxon>Ascomycota</taxon>
        <taxon>Pezizomycotina</taxon>
        <taxon>Eurotiomycetes</taxon>
        <taxon>Eurotiomycetidae</taxon>
        <taxon>Eurotiales</taxon>
        <taxon>Aspergillaceae</taxon>
        <taxon>Penicillium</taxon>
    </lineage>
</organism>
<feature type="region of interest" description="Disordered" evidence="1">
    <location>
        <begin position="1"/>
        <end position="171"/>
    </location>
</feature>
<proteinExistence type="predicted"/>
<comment type="caution">
    <text evidence="2">The sequence shown here is derived from an EMBL/GenBank/DDBJ whole genome shotgun (WGS) entry which is preliminary data.</text>
</comment>
<dbReference type="GeneID" id="81603717"/>
<sequence length="443" mass="48690">MATSTNSPIPIEKPEPSLGFSAQKKPVTSSTTGESSPDTPKVQSPFCSQSPDLEEAASAQPTPAKTSDPSGAGGDPMAASVASIAPHDSILSNKIAPTADNDDKATSPSQDVSPKDPDSPVTPPRSRGAPVSLSTQVEPQESPESPSGSQFTDSPNSCLTSASTLSSAPTYSISPEEMEVAEAELMKEWNATTDSAPLDRRLPLPPSVPNLFQYHDGRLSIALKALNEKGIRVVEYGLQILFRWGWNEVLGFAEWIVPDEYLELASRTVSELGYTLAAEPPTSNWPWEQWDTMGRFHDLDNYGSQLHLYPLTAVGIALEDTYEVLTTFDPKLRIRTPIPARYMLTMIRELLKVPPHHQNRRRILDDMAGFVHGYIFHGPPAETQYYTEEEEAAAEAEFLSKVEGAVQDVRKWDWGYVEDERYLDIAESIVRRVNSIEDITLSS</sequence>
<dbReference type="EMBL" id="JAPVEA010000008">
    <property type="protein sequence ID" value="KAJ5439094.1"/>
    <property type="molecule type" value="Genomic_DNA"/>
</dbReference>
<dbReference type="Proteomes" id="UP001213681">
    <property type="component" value="Unassembled WGS sequence"/>
</dbReference>
<feature type="compositionally biased region" description="Low complexity" evidence="1">
    <location>
        <begin position="159"/>
        <end position="168"/>
    </location>
</feature>